<accession>A0AAC8TEB0</accession>
<name>A0AAC8TEB0_9BACT</name>
<dbReference type="RefSeq" id="WP_047856014.1">
    <property type="nucleotide sequence ID" value="NZ_CP011509.1"/>
</dbReference>
<dbReference type="KEGG" id="age:AA314_03067"/>
<gene>
    <name evidence="2" type="ORF">AA314_03067</name>
    <name evidence="3" type="ORF">ATI61_103148</name>
</gene>
<sequence>MSTLLTAPLLLVLLTSTPASPRSEEWDTSGARYLELTAENAGEPHPVRISPGQPTTLVFADAPLQPGGVMVEGGAVGMAVNGELGMVTLLPSDAPPADKPLTLVVRFADTQVPGSVTFRLVPHATQAEHHVRVYRNTRSCESHWQESRQQRERAERCEAALAQERTRPEGPRPGDLTDLFDAELVGQGISIRVRDITKGITQRPGEAPQVVKAHSYQADRPRRVALELRVRNTSTRPWTVEGLEAAELVSTEGVRLRVVRVWQSGPLGPGERAWLVVEAEAPAKQTPGSFLLKLGEAGGARPLTVRGVTFP</sequence>
<reference evidence="3 5" key="2">
    <citation type="submission" date="2018-08" db="EMBL/GenBank/DDBJ databases">
        <title>Genomic Encyclopedia of Archaeal and Bacterial Type Strains, Phase II (KMG-II): from individual species to whole genera.</title>
        <authorList>
            <person name="Goeker M."/>
        </authorList>
    </citation>
    <scope>NUCLEOTIDE SEQUENCE [LARGE SCALE GENOMIC DNA]</scope>
    <source>
        <strain evidence="3 5">DSM 2261</strain>
    </source>
</reference>
<evidence type="ECO:0000313" key="2">
    <source>
        <dbReference type="EMBL" id="AKJ01441.1"/>
    </source>
</evidence>
<reference evidence="2 4" key="1">
    <citation type="submission" date="2015-05" db="EMBL/GenBank/DDBJ databases">
        <title>Genome assembly of Archangium gephyra DSM 2261.</title>
        <authorList>
            <person name="Sharma G."/>
            <person name="Subramanian S."/>
        </authorList>
    </citation>
    <scope>NUCLEOTIDE SEQUENCE [LARGE SCALE GENOMIC DNA]</scope>
    <source>
        <strain evidence="2 4">DSM 2261</strain>
    </source>
</reference>
<feature type="chain" id="PRO_5042225392" evidence="1">
    <location>
        <begin position="22"/>
        <end position="311"/>
    </location>
</feature>
<keyword evidence="1" id="KW-0732">Signal</keyword>
<feature type="signal peptide" evidence="1">
    <location>
        <begin position="1"/>
        <end position="21"/>
    </location>
</feature>
<dbReference type="Pfam" id="PF09544">
    <property type="entry name" value="DUF2381"/>
    <property type="match status" value="1"/>
</dbReference>
<dbReference type="Proteomes" id="UP000256345">
    <property type="component" value="Unassembled WGS sequence"/>
</dbReference>
<evidence type="ECO:0000313" key="3">
    <source>
        <dbReference type="EMBL" id="REG34255.1"/>
    </source>
</evidence>
<evidence type="ECO:0000313" key="5">
    <source>
        <dbReference type="Proteomes" id="UP000256345"/>
    </source>
</evidence>
<dbReference type="Proteomes" id="UP000035579">
    <property type="component" value="Chromosome"/>
</dbReference>
<dbReference type="NCBIfam" id="TIGR02268">
    <property type="entry name" value="Myxococcus xanthus paralogous family TIGR02268"/>
    <property type="match status" value="1"/>
</dbReference>
<keyword evidence="5" id="KW-1185">Reference proteome</keyword>
<dbReference type="EMBL" id="QUMU01000003">
    <property type="protein sequence ID" value="REG34255.1"/>
    <property type="molecule type" value="Genomic_DNA"/>
</dbReference>
<dbReference type="EMBL" id="CP011509">
    <property type="protein sequence ID" value="AKJ01441.1"/>
    <property type="molecule type" value="Genomic_DNA"/>
</dbReference>
<evidence type="ECO:0000256" key="1">
    <source>
        <dbReference type="SAM" id="SignalP"/>
    </source>
</evidence>
<evidence type="ECO:0000313" key="4">
    <source>
        <dbReference type="Proteomes" id="UP000035579"/>
    </source>
</evidence>
<organism evidence="2 4">
    <name type="scientific">Archangium gephyra</name>
    <dbReference type="NCBI Taxonomy" id="48"/>
    <lineage>
        <taxon>Bacteria</taxon>
        <taxon>Pseudomonadati</taxon>
        <taxon>Myxococcota</taxon>
        <taxon>Myxococcia</taxon>
        <taxon>Myxococcales</taxon>
        <taxon>Cystobacterineae</taxon>
        <taxon>Archangiaceae</taxon>
        <taxon>Archangium</taxon>
    </lineage>
</organism>
<dbReference type="InterPro" id="IPR011754">
    <property type="entry name" value="Mxa_paralog_2268"/>
</dbReference>
<protein>
    <submittedName>
        <fullName evidence="3">Uncharacterized protein (TIGR02268 family)</fullName>
    </submittedName>
</protein>
<dbReference type="AlphaFoldDB" id="A0AAC8TEB0"/>
<proteinExistence type="predicted"/>